<protein>
    <submittedName>
        <fullName evidence="1">Uncharacterized protein</fullName>
    </submittedName>
</protein>
<proteinExistence type="predicted"/>
<name>A0ABQ8U4C1_9EUKA</name>
<gene>
    <name evidence="1" type="ORF">PAPYR_11144</name>
</gene>
<dbReference type="EMBL" id="JAPMOS010000176">
    <property type="protein sequence ID" value="KAJ4454196.1"/>
    <property type="molecule type" value="Genomic_DNA"/>
</dbReference>
<evidence type="ECO:0000313" key="1">
    <source>
        <dbReference type="EMBL" id="KAJ4454196.1"/>
    </source>
</evidence>
<dbReference type="Proteomes" id="UP001141327">
    <property type="component" value="Unassembled WGS sequence"/>
</dbReference>
<sequence length="154" mass="17414">MYANTRLWLPTSYDGYFDRLTEGQCNNSPNDADPQTPGRYMVSHLKPCTLGQYIYKPTHAFRRATDHTILVWFSIEKQWVIEKLRISTPDPPPAASPASLTLLAISDLRMPSSVAILDEAPDNIPDNCKQDLVHLHDNEVEFSDSEHSIDELSS</sequence>
<keyword evidence="2" id="KW-1185">Reference proteome</keyword>
<organism evidence="1 2">
    <name type="scientific">Paratrimastix pyriformis</name>
    <dbReference type="NCBI Taxonomy" id="342808"/>
    <lineage>
        <taxon>Eukaryota</taxon>
        <taxon>Metamonada</taxon>
        <taxon>Preaxostyla</taxon>
        <taxon>Paratrimastigidae</taxon>
        <taxon>Paratrimastix</taxon>
    </lineage>
</organism>
<accession>A0ABQ8U4C1</accession>
<reference evidence="1" key="1">
    <citation type="journal article" date="2022" name="bioRxiv">
        <title>Genomics of Preaxostyla Flagellates Illuminates Evolutionary Transitions and the Path Towards Mitochondrial Loss.</title>
        <authorList>
            <person name="Novak L.V.F."/>
            <person name="Treitli S.C."/>
            <person name="Pyrih J."/>
            <person name="Halakuc P."/>
            <person name="Pipaliya S.V."/>
            <person name="Vacek V."/>
            <person name="Brzon O."/>
            <person name="Soukal P."/>
            <person name="Eme L."/>
            <person name="Dacks J.B."/>
            <person name="Karnkowska A."/>
            <person name="Elias M."/>
            <person name="Hampl V."/>
        </authorList>
    </citation>
    <scope>NUCLEOTIDE SEQUENCE</scope>
    <source>
        <strain evidence="1">RCP-MX</strain>
    </source>
</reference>
<evidence type="ECO:0000313" key="2">
    <source>
        <dbReference type="Proteomes" id="UP001141327"/>
    </source>
</evidence>
<comment type="caution">
    <text evidence="1">The sequence shown here is derived from an EMBL/GenBank/DDBJ whole genome shotgun (WGS) entry which is preliminary data.</text>
</comment>